<proteinExistence type="predicted"/>
<dbReference type="OrthoDB" id="401444at2"/>
<reference evidence="1 2" key="1">
    <citation type="submission" date="2019-01" db="EMBL/GenBank/DDBJ databases">
        <authorList>
            <consortium name="Pathogen Informatics"/>
        </authorList>
    </citation>
    <scope>NUCLEOTIDE SEQUENCE [LARGE SCALE GENOMIC DNA]</scope>
    <source>
        <strain evidence="1 2">NCTC10183</strain>
    </source>
</reference>
<name>A0A449A2Z0_9BACT</name>
<accession>A0A449A2Z0</accession>
<evidence type="ECO:0000313" key="2">
    <source>
        <dbReference type="Proteomes" id="UP000290568"/>
    </source>
</evidence>
<organism evidence="1 2">
    <name type="scientific">Mycoplasmopsis gallinacea</name>
    <dbReference type="NCBI Taxonomy" id="29556"/>
    <lineage>
        <taxon>Bacteria</taxon>
        <taxon>Bacillati</taxon>
        <taxon>Mycoplasmatota</taxon>
        <taxon>Mycoplasmoidales</taxon>
        <taxon>Metamycoplasmataceae</taxon>
        <taxon>Mycoplasmopsis</taxon>
    </lineage>
</organism>
<protein>
    <submittedName>
        <fullName evidence="1">Uncharacterized protein</fullName>
    </submittedName>
</protein>
<dbReference type="EMBL" id="LR214950">
    <property type="protein sequence ID" value="VEU58615.1"/>
    <property type="molecule type" value="Genomic_DNA"/>
</dbReference>
<sequence>MKKLGKFILFGGVLLSSSPIISMTINKEKANIDQHKKEMILLSEFFNSDNSEFIKENYESIQKEFKLMKKNPEILGFIQTISNFENIENLLNKIMLLNVSLFQKKILVSEYKRFLIREKDKGKETKTGRTWSLTKYIEARNNPNIPDYDVLYKGEHITKNGYDLFTITDNVFEADVSYIAWSNMTILQNFISNAMNKVENMSNKDEFIDSIKITEVGKENEMYDVDYSEFVEKVFNNNPYLSKAYVQMRNLKAKEKNNEIITSLRLIKFLKAANKISVLNFDSYSSFLSTLKSSLGTTFSKIASHPKVVDLLQYIKQVFNVGGGTSKVSSLTKLWPGVSTAISKLIRTYHIVSAGIALIDVFSTIRSDYIDVKALANFVNSTVNAVITSFLMVSSTIGTPVALVALAYFGLEIFLKSHVTGNGKTIYENFNDHGLNDWKYQMKNNRDVMIATALEFSNNLKYGVTWKVTDGWFSYPDLYISRSLYNYQQDKFVHISELPYTLLSPNNEFNFGNKIEFKKA</sequence>
<evidence type="ECO:0000313" key="1">
    <source>
        <dbReference type="EMBL" id="VEU58615.1"/>
    </source>
</evidence>
<keyword evidence="2" id="KW-1185">Reference proteome</keyword>
<dbReference type="Proteomes" id="UP000290568">
    <property type="component" value="Chromosome"/>
</dbReference>
<dbReference type="RefSeq" id="WP_129620258.1">
    <property type="nucleotide sequence ID" value="NZ_LR214950.1"/>
</dbReference>
<gene>
    <name evidence="1" type="ORF">NCTC10183_00383</name>
</gene>
<dbReference type="AlphaFoldDB" id="A0A449A2Z0"/>